<evidence type="ECO:0000256" key="2">
    <source>
        <dbReference type="ARBA" id="ARBA00022737"/>
    </source>
</evidence>
<gene>
    <name evidence="8" type="ORF">ODALV1_LOCUS26656</name>
</gene>
<keyword evidence="9" id="KW-1185">Reference proteome</keyword>
<evidence type="ECO:0000256" key="5">
    <source>
        <dbReference type="PROSITE-ProRule" id="PRU00042"/>
    </source>
</evidence>
<keyword evidence="1" id="KW-0479">Metal-binding</keyword>
<organism evidence="8 9">
    <name type="scientific">Orchesella dallaii</name>
    <dbReference type="NCBI Taxonomy" id="48710"/>
    <lineage>
        <taxon>Eukaryota</taxon>
        <taxon>Metazoa</taxon>
        <taxon>Ecdysozoa</taxon>
        <taxon>Arthropoda</taxon>
        <taxon>Hexapoda</taxon>
        <taxon>Collembola</taxon>
        <taxon>Entomobryomorpha</taxon>
        <taxon>Entomobryoidea</taxon>
        <taxon>Orchesellidae</taxon>
        <taxon>Orchesellinae</taxon>
        <taxon>Orchesella</taxon>
    </lineage>
</organism>
<feature type="domain" description="C2H2-type" evidence="7">
    <location>
        <begin position="167"/>
        <end position="197"/>
    </location>
</feature>
<dbReference type="SMART" id="SM00355">
    <property type="entry name" value="ZnF_C2H2"/>
    <property type="match status" value="5"/>
</dbReference>
<reference evidence="8 9" key="1">
    <citation type="submission" date="2024-08" db="EMBL/GenBank/DDBJ databases">
        <authorList>
            <person name="Cucini C."/>
            <person name="Frati F."/>
        </authorList>
    </citation>
    <scope>NUCLEOTIDE SEQUENCE [LARGE SCALE GENOMIC DNA]</scope>
</reference>
<dbReference type="Gene3D" id="3.30.160.60">
    <property type="entry name" value="Classic Zinc Finger"/>
    <property type="match status" value="3"/>
</dbReference>
<keyword evidence="3 5" id="KW-0863">Zinc-finger</keyword>
<dbReference type="SUPFAM" id="SSF57667">
    <property type="entry name" value="beta-beta-alpha zinc fingers"/>
    <property type="match status" value="3"/>
</dbReference>
<comment type="caution">
    <text evidence="8">The sequence shown here is derived from an EMBL/GenBank/DDBJ whole genome shotgun (WGS) entry which is preliminary data.</text>
</comment>
<dbReference type="EMBL" id="CAXLJM020000112">
    <property type="protein sequence ID" value="CAL8136876.1"/>
    <property type="molecule type" value="Genomic_DNA"/>
</dbReference>
<dbReference type="InterPro" id="IPR013087">
    <property type="entry name" value="Znf_C2H2_type"/>
</dbReference>
<feature type="domain" description="C2H2-type" evidence="7">
    <location>
        <begin position="259"/>
        <end position="286"/>
    </location>
</feature>
<keyword evidence="2" id="KW-0677">Repeat</keyword>
<dbReference type="PROSITE" id="PS50157">
    <property type="entry name" value="ZINC_FINGER_C2H2_2"/>
    <property type="match status" value="3"/>
</dbReference>
<evidence type="ECO:0000313" key="8">
    <source>
        <dbReference type="EMBL" id="CAL8136876.1"/>
    </source>
</evidence>
<feature type="signal peptide" evidence="6">
    <location>
        <begin position="1"/>
        <end position="22"/>
    </location>
</feature>
<accession>A0ABP1RVG7</accession>
<dbReference type="PANTHER" id="PTHR24379:SF121">
    <property type="entry name" value="C2H2-TYPE DOMAIN-CONTAINING PROTEIN"/>
    <property type="match status" value="1"/>
</dbReference>
<dbReference type="PANTHER" id="PTHR24379">
    <property type="entry name" value="KRAB AND ZINC FINGER DOMAIN-CONTAINING"/>
    <property type="match status" value="1"/>
</dbReference>
<evidence type="ECO:0000256" key="4">
    <source>
        <dbReference type="ARBA" id="ARBA00022833"/>
    </source>
</evidence>
<evidence type="ECO:0000256" key="3">
    <source>
        <dbReference type="ARBA" id="ARBA00022771"/>
    </source>
</evidence>
<dbReference type="Pfam" id="PF12874">
    <property type="entry name" value="zf-met"/>
    <property type="match status" value="1"/>
</dbReference>
<dbReference type="InterPro" id="IPR036236">
    <property type="entry name" value="Znf_C2H2_sf"/>
</dbReference>
<feature type="chain" id="PRO_5047201395" description="C2H2-type domain-containing protein" evidence="6">
    <location>
        <begin position="23"/>
        <end position="333"/>
    </location>
</feature>
<evidence type="ECO:0000256" key="6">
    <source>
        <dbReference type="SAM" id="SignalP"/>
    </source>
</evidence>
<sequence length="333" mass="37764">MAKCTLIFTLILVSTWKEFAFAHDSQRTIICGPTTGTTPCGPIPEKVCFVPGYSKLVCCGVAIGESDASICLCCKSDCESECLPVPKPPNGSPPVRPIKSAWAVGTNVEVGVLLHTNLNICPHCPSRFDRANRLKTHVENVHKNVLIAEPEETEAQERKVRPSLKKFQCEVENCGGSFTGRVALAKHFKSMHTNEKEEKENHPCRICGKVVIDLKLHMTLKHTPEEEKNFEYDPFPKKFFMEKLLKDHKKKAHALGKPWKCKVCGKDFKFEKYLKEHEIGHEEVKPFECHLCGMGFTRRHVLNRHLGNVHEGKNREDQIKKGGKWGMRRRLVD</sequence>
<feature type="domain" description="C2H2-type" evidence="7">
    <location>
        <begin position="287"/>
        <end position="315"/>
    </location>
</feature>
<evidence type="ECO:0000256" key="1">
    <source>
        <dbReference type="ARBA" id="ARBA00022723"/>
    </source>
</evidence>
<dbReference type="Proteomes" id="UP001642540">
    <property type="component" value="Unassembled WGS sequence"/>
</dbReference>
<dbReference type="PROSITE" id="PS00028">
    <property type="entry name" value="ZINC_FINGER_C2H2_1"/>
    <property type="match status" value="4"/>
</dbReference>
<evidence type="ECO:0000259" key="7">
    <source>
        <dbReference type="PROSITE" id="PS50157"/>
    </source>
</evidence>
<dbReference type="Pfam" id="PF00096">
    <property type="entry name" value="zf-C2H2"/>
    <property type="match status" value="1"/>
</dbReference>
<proteinExistence type="predicted"/>
<evidence type="ECO:0000313" key="9">
    <source>
        <dbReference type="Proteomes" id="UP001642540"/>
    </source>
</evidence>
<keyword evidence="6" id="KW-0732">Signal</keyword>
<keyword evidence="4" id="KW-0862">Zinc</keyword>
<protein>
    <recommendedName>
        <fullName evidence="7">C2H2-type domain-containing protein</fullName>
    </recommendedName>
</protein>
<name>A0ABP1RVG7_9HEXA</name>